<keyword evidence="3" id="KW-1185">Reference proteome</keyword>
<organism evidence="2 3">
    <name type="scientific">Corynascus novoguineensis</name>
    <dbReference type="NCBI Taxonomy" id="1126955"/>
    <lineage>
        <taxon>Eukaryota</taxon>
        <taxon>Fungi</taxon>
        <taxon>Dikarya</taxon>
        <taxon>Ascomycota</taxon>
        <taxon>Pezizomycotina</taxon>
        <taxon>Sordariomycetes</taxon>
        <taxon>Sordariomycetidae</taxon>
        <taxon>Sordariales</taxon>
        <taxon>Chaetomiaceae</taxon>
        <taxon>Corynascus</taxon>
    </lineage>
</organism>
<sequence>MASNFLSGLGPAELIILIVEACESTRDSLALTSTCRALHHVGRAHAVARLWAELDKEILCVEEALIAVRMTELVADAERRHELPPYCKPTMAEVPALAIRKMNPFAWGFTYLRWLPDLPVATRGREVFICGAALAGAYNEPVYVAKSRPRLMLGPGQNPGHMSEKQLQFLEQFAVCNMNPSPEAEEAVFGPLSAWLFESILSDKTGRAAMARRFKEGYGRAWYCQHRSDYAHFIAWEIMQMLWVREHICRSVTRRRPFQKQNKDGTLCPDKDPRESPKPDRPVARAIFFGVFHTEDIDLGNLSPEGAPNPSARLAYIPAQDAAEYGFEPFMDKDQNTRPVTVWGSSVAVLFPWIRGWSGRPNWNLPTASEPGTAGAPVTPLANRFFDYFLRRHLGLRFRSDVLSDDFDPGYLAFLSSLAVFAHDDIPGRVPYGSTDASVLPAASYLDGTELLTRADPPPRRVFRHQSHWCTAG</sequence>
<evidence type="ECO:0000313" key="2">
    <source>
        <dbReference type="EMBL" id="KAK4243358.1"/>
    </source>
</evidence>
<evidence type="ECO:0000313" key="3">
    <source>
        <dbReference type="Proteomes" id="UP001303647"/>
    </source>
</evidence>
<dbReference type="Proteomes" id="UP001303647">
    <property type="component" value="Unassembled WGS sequence"/>
</dbReference>
<comment type="caution">
    <text evidence="2">The sequence shown here is derived from an EMBL/GenBank/DDBJ whole genome shotgun (WGS) entry which is preliminary data.</text>
</comment>
<gene>
    <name evidence="2" type="ORF">C7999DRAFT_44818</name>
</gene>
<protein>
    <submittedName>
        <fullName evidence="2">Uncharacterized protein</fullName>
    </submittedName>
</protein>
<reference evidence="2" key="1">
    <citation type="journal article" date="2023" name="Mol. Phylogenet. Evol.">
        <title>Genome-scale phylogeny and comparative genomics of the fungal order Sordariales.</title>
        <authorList>
            <person name="Hensen N."/>
            <person name="Bonometti L."/>
            <person name="Westerberg I."/>
            <person name="Brannstrom I.O."/>
            <person name="Guillou S."/>
            <person name="Cros-Aarteil S."/>
            <person name="Calhoun S."/>
            <person name="Haridas S."/>
            <person name="Kuo A."/>
            <person name="Mondo S."/>
            <person name="Pangilinan J."/>
            <person name="Riley R."/>
            <person name="LaButti K."/>
            <person name="Andreopoulos B."/>
            <person name="Lipzen A."/>
            <person name="Chen C."/>
            <person name="Yan M."/>
            <person name="Daum C."/>
            <person name="Ng V."/>
            <person name="Clum A."/>
            <person name="Steindorff A."/>
            <person name="Ohm R.A."/>
            <person name="Martin F."/>
            <person name="Silar P."/>
            <person name="Natvig D.O."/>
            <person name="Lalanne C."/>
            <person name="Gautier V."/>
            <person name="Ament-Velasquez S.L."/>
            <person name="Kruys A."/>
            <person name="Hutchinson M.I."/>
            <person name="Powell A.J."/>
            <person name="Barry K."/>
            <person name="Miller A.N."/>
            <person name="Grigoriev I.V."/>
            <person name="Debuchy R."/>
            <person name="Gladieux P."/>
            <person name="Hiltunen Thoren M."/>
            <person name="Johannesson H."/>
        </authorList>
    </citation>
    <scope>NUCLEOTIDE SEQUENCE</scope>
    <source>
        <strain evidence="2">CBS 359.72</strain>
    </source>
</reference>
<dbReference type="EMBL" id="MU857827">
    <property type="protein sequence ID" value="KAK4243358.1"/>
    <property type="molecule type" value="Genomic_DNA"/>
</dbReference>
<accession>A0AAN7CJP3</accession>
<reference evidence="2" key="2">
    <citation type="submission" date="2023-05" db="EMBL/GenBank/DDBJ databases">
        <authorList>
            <consortium name="Lawrence Berkeley National Laboratory"/>
            <person name="Steindorff A."/>
            <person name="Hensen N."/>
            <person name="Bonometti L."/>
            <person name="Westerberg I."/>
            <person name="Brannstrom I.O."/>
            <person name="Guillou S."/>
            <person name="Cros-Aarteil S."/>
            <person name="Calhoun S."/>
            <person name="Haridas S."/>
            <person name="Kuo A."/>
            <person name="Mondo S."/>
            <person name="Pangilinan J."/>
            <person name="Riley R."/>
            <person name="Labutti K."/>
            <person name="Andreopoulos B."/>
            <person name="Lipzen A."/>
            <person name="Chen C."/>
            <person name="Yanf M."/>
            <person name="Daum C."/>
            <person name="Ng V."/>
            <person name="Clum A."/>
            <person name="Ohm R."/>
            <person name="Martin F."/>
            <person name="Silar P."/>
            <person name="Natvig D."/>
            <person name="Lalanne C."/>
            <person name="Gautier V."/>
            <person name="Ament-Velasquez S.L."/>
            <person name="Kruys A."/>
            <person name="Hutchinson M.I."/>
            <person name="Powell A.J."/>
            <person name="Barry K."/>
            <person name="Miller A.N."/>
            <person name="Grigoriev I.V."/>
            <person name="Debuchy R."/>
            <person name="Gladieux P."/>
            <person name="Thoren M.H."/>
            <person name="Johannesson H."/>
        </authorList>
    </citation>
    <scope>NUCLEOTIDE SEQUENCE</scope>
    <source>
        <strain evidence="2">CBS 359.72</strain>
    </source>
</reference>
<feature type="compositionally biased region" description="Basic and acidic residues" evidence="1">
    <location>
        <begin position="269"/>
        <end position="281"/>
    </location>
</feature>
<dbReference type="AlphaFoldDB" id="A0AAN7CJP3"/>
<feature type="region of interest" description="Disordered" evidence="1">
    <location>
        <begin position="260"/>
        <end position="281"/>
    </location>
</feature>
<proteinExistence type="predicted"/>
<evidence type="ECO:0000256" key="1">
    <source>
        <dbReference type="SAM" id="MobiDB-lite"/>
    </source>
</evidence>
<name>A0AAN7CJP3_9PEZI</name>